<dbReference type="AlphaFoldDB" id="A0A1F6D1E1"/>
<gene>
    <name evidence="1" type="ORF">A3D62_02410</name>
</gene>
<reference evidence="1 2" key="1">
    <citation type="journal article" date="2016" name="Nat. Commun.">
        <title>Thousands of microbial genomes shed light on interconnected biogeochemical processes in an aquifer system.</title>
        <authorList>
            <person name="Anantharaman K."/>
            <person name="Brown C.T."/>
            <person name="Hug L.A."/>
            <person name="Sharon I."/>
            <person name="Castelle C.J."/>
            <person name="Probst A.J."/>
            <person name="Thomas B.C."/>
            <person name="Singh A."/>
            <person name="Wilkins M.J."/>
            <person name="Karaoz U."/>
            <person name="Brodie E.L."/>
            <person name="Williams K.H."/>
            <person name="Hubbard S.S."/>
            <person name="Banfield J.F."/>
        </authorList>
    </citation>
    <scope>NUCLEOTIDE SEQUENCE [LARGE SCALE GENOMIC DNA]</scope>
</reference>
<name>A0A1F6D1E1_9BACT</name>
<proteinExistence type="predicted"/>
<protein>
    <submittedName>
        <fullName evidence="1">Uncharacterized protein</fullName>
    </submittedName>
</protein>
<evidence type="ECO:0000313" key="2">
    <source>
        <dbReference type="Proteomes" id="UP000177659"/>
    </source>
</evidence>
<comment type="caution">
    <text evidence="1">The sequence shown here is derived from an EMBL/GenBank/DDBJ whole genome shotgun (WGS) entry which is preliminary data.</text>
</comment>
<accession>A0A1F6D1E1</accession>
<organism evidence="1 2">
    <name type="scientific">Candidatus Kaiserbacteria bacterium RIFCSPHIGHO2_02_FULL_49_11</name>
    <dbReference type="NCBI Taxonomy" id="1798489"/>
    <lineage>
        <taxon>Bacteria</taxon>
        <taxon>Candidatus Kaiseribacteriota</taxon>
    </lineage>
</organism>
<dbReference type="EMBL" id="MFLC01000007">
    <property type="protein sequence ID" value="OGG55258.1"/>
    <property type="molecule type" value="Genomic_DNA"/>
</dbReference>
<sequence>MHHSGEEIANPNLVVENIRVFDFRTPLTIVDHAVSPIFTGVGPPSFRRERGILVVTQEPARMKQPDPEALVGERAKDTFEHEFFSASKSGGICPHYTEKLLFEKNLLERKNIVRFENN</sequence>
<evidence type="ECO:0000313" key="1">
    <source>
        <dbReference type="EMBL" id="OGG55258.1"/>
    </source>
</evidence>
<dbReference type="Proteomes" id="UP000177659">
    <property type="component" value="Unassembled WGS sequence"/>
</dbReference>